<dbReference type="PANTHER" id="PTHR41328:SF2">
    <property type="entry name" value="TERMINASE SMALL SUBUNIT"/>
    <property type="match status" value="1"/>
</dbReference>
<organism evidence="3 4">
    <name type="scientific">Thorsellia anophelis DSM 18579</name>
    <dbReference type="NCBI Taxonomy" id="1123402"/>
    <lineage>
        <taxon>Bacteria</taxon>
        <taxon>Pseudomonadati</taxon>
        <taxon>Pseudomonadota</taxon>
        <taxon>Gammaproteobacteria</taxon>
        <taxon>Enterobacterales</taxon>
        <taxon>Thorselliaceae</taxon>
        <taxon>Thorsellia</taxon>
    </lineage>
</organism>
<dbReference type="Pfam" id="PF03592">
    <property type="entry name" value="Terminase_2"/>
    <property type="match status" value="1"/>
</dbReference>
<dbReference type="STRING" id="1123402.SAMN02583745_01571"/>
<dbReference type="InterPro" id="IPR038713">
    <property type="entry name" value="Terminase_Gp1_N_sf"/>
</dbReference>
<evidence type="ECO:0000313" key="3">
    <source>
        <dbReference type="EMBL" id="SET17061.1"/>
    </source>
</evidence>
<dbReference type="OrthoDB" id="8227562at2"/>
<dbReference type="InterPro" id="IPR052404">
    <property type="entry name" value="SPP1-like_terminase"/>
</dbReference>
<dbReference type="InterPro" id="IPR005335">
    <property type="entry name" value="Terminase_ssu"/>
</dbReference>
<evidence type="ECO:0000256" key="1">
    <source>
        <dbReference type="ARBA" id="ARBA00022612"/>
    </source>
</evidence>
<proteinExistence type="predicted"/>
<reference evidence="3" key="1">
    <citation type="submission" date="2016-10" db="EMBL/GenBank/DDBJ databases">
        <authorList>
            <person name="de Groot N.N."/>
        </authorList>
    </citation>
    <scope>NUCLEOTIDE SEQUENCE [LARGE SCALE GENOMIC DNA]</scope>
    <source>
        <strain evidence="3">DSM 18579</strain>
    </source>
</reference>
<dbReference type="EMBL" id="FOHV01000010">
    <property type="protein sequence ID" value="SET17061.1"/>
    <property type="molecule type" value="Genomic_DNA"/>
</dbReference>
<dbReference type="PANTHER" id="PTHR41328">
    <property type="entry name" value="TERMINASE SMALL SUBUNIT-RELATED"/>
    <property type="match status" value="1"/>
</dbReference>
<evidence type="ECO:0000313" key="4">
    <source>
        <dbReference type="Proteomes" id="UP000242642"/>
    </source>
</evidence>
<dbReference type="Gene3D" id="1.10.10.1400">
    <property type="entry name" value="Terminase, small subunit, N-terminal DNA-binding domain, HTH motif"/>
    <property type="match status" value="1"/>
</dbReference>
<keyword evidence="1" id="KW-1188">Viral release from host cell</keyword>
<gene>
    <name evidence="3" type="ORF">SAMN02583745_01571</name>
</gene>
<dbReference type="GO" id="GO:0051276">
    <property type="term" value="P:chromosome organization"/>
    <property type="evidence" value="ECO:0007669"/>
    <property type="project" value="InterPro"/>
</dbReference>
<keyword evidence="2" id="KW-0231">Viral genome packaging</keyword>
<keyword evidence="4" id="KW-1185">Reference proteome</keyword>
<dbReference type="Proteomes" id="UP000242642">
    <property type="component" value="Unassembled WGS sequence"/>
</dbReference>
<name>A0A1I0CDG2_9GAMM</name>
<evidence type="ECO:0000256" key="2">
    <source>
        <dbReference type="ARBA" id="ARBA00023219"/>
    </source>
</evidence>
<protein>
    <submittedName>
        <fullName evidence="3">Phage terminase small subunit</fullName>
    </submittedName>
</protein>
<dbReference type="RefSeq" id="WP_093319390.1">
    <property type="nucleotide sequence ID" value="NZ_FOHV01000010.1"/>
</dbReference>
<sequence length="189" mass="21903">MITKKQELFCREYIINFNATQAAISAGYSEKTATKIGSENLTKPDIQNRISELLNERVERNEINADYVLKRCIEIDELDILDIMDENFNFKPLNQWTKVWRTSITGIDIQELSGNEDTVSLIKKIKWPDKIKNLELLGRHINVQAFKEKRDVEITAEVIPPQMDLTRLSDEQLEQLKFITESAMPQSDS</sequence>
<dbReference type="AlphaFoldDB" id="A0A1I0CDG2"/>
<accession>A0A1I0CDG2</accession>